<evidence type="ECO:0000259" key="2">
    <source>
        <dbReference type="Pfam" id="PF13672"/>
    </source>
</evidence>
<dbReference type="Proteomes" id="UP000286931">
    <property type="component" value="Unassembled WGS sequence"/>
</dbReference>
<dbReference type="RefSeq" id="WP_126639122.1">
    <property type="nucleotide sequence ID" value="NZ_BIFH01000023.1"/>
</dbReference>
<keyword evidence="4" id="KW-1185">Reference proteome</keyword>
<dbReference type="Pfam" id="PF13672">
    <property type="entry name" value="PP2C_2"/>
    <property type="match status" value="1"/>
</dbReference>
<name>A0A401YR79_9ACTN</name>
<proteinExistence type="predicted"/>
<dbReference type="OrthoDB" id="4349962at2"/>
<dbReference type="Gene3D" id="3.60.40.10">
    <property type="entry name" value="PPM-type phosphatase domain"/>
    <property type="match status" value="1"/>
</dbReference>
<comment type="caution">
    <text evidence="3">The sequence shown here is derived from an EMBL/GenBank/DDBJ whole genome shotgun (WGS) entry which is preliminary data.</text>
</comment>
<evidence type="ECO:0000313" key="4">
    <source>
        <dbReference type="Proteomes" id="UP000286931"/>
    </source>
</evidence>
<gene>
    <name evidence="3" type="ORF">EHYA_04788</name>
</gene>
<feature type="compositionally biased region" description="Basic and acidic residues" evidence="1">
    <location>
        <begin position="122"/>
        <end position="135"/>
    </location>
</feature>
<feature type="compositionally biased region" description="Pro residues" evidence="1">
    <location>
        <begin position="81"/>
        <end position="90"/>
    </location>
</feature>
<reference evidence="3 4" key="1">
    <citation type="submission" date="2018-12" db="EMBL/GenBank/DDBJ databases">
        <title>Draft genome sequence of Embleya hyalina NBRC 13850T.</title>
        <authorList>
            <person name="Komaki H."/>
            <person name="Hosoyama A."/>
            <person name="Kimura A."/>
            <person name="Ichikawa N."/>
            <person name="Tamura T."/>
        </authorList>
    </citation>
    <scope>NUCLEOTIDE SEQUENCE [LARGE SCALE GENOMIC DNA]</scope>
    <source>
        <strain evidence="3 4">NBRC 13850</strain>
    </source>
</reference>
<protein>
    <recommendedName>
        <fullName evidence="2">PPM-type phosphatase domain-containing protein</fullName>
    </recommendedName>
</protein>
<feature type="region of interest" description="Disordered" evidence="1">
    <location>
        <begin position="1"/>
        <end position="341"/>
    </location>
</feature>
<dbReference type="InterPro" id="IPR001932">
    <property type="entry name" value="PPM-type_phosphatase-like_dom"/>
</dbReference>
<accession>A0A401YR79</accession>
<evidence type="ECO:0000256" key="1">
    <source>
        <dbReference type="SAM" id="MobiDB-lite"/>
    </source>
</evidence>
<dbReference type="InterPro" id="IPR036457">
    <property type="entry name" value="PPM-type-like_dom_sf"/>
</dbReference>
<evidence type="ECO:0000313" key="3">
    <source>
        <dbReference type="EMBL" id="GCD97101.1"/>
    </source>
</evidence>
<dbReference type="SUPFAM" id="SSF81606">
    <property type="entry name" value="PP2C-like"/>
    <property type="match status" value="1"/>
</dbReference>
<dbReference type="AlphaFoldDB" id="A0A401YR79"/>
<organism evidence="3 4">
    <name type="scientific">Embleya hyalina</name>
    <dbReference type="NCBI Taxonomy" id="516124"/>
    <lineage>
        <taxon>Bacteria</taxon>
        <taxon>Bacillati</taxon>
        <taxon>Actinomycetota</taxon>
        <taxon>Actinomycetes</taxon>
        <taxon>Kitasatosporales</taxon>
        <taxon>Streptomycetaceae</taxon>
        <taxon>Embleya</taxon>
    </lineage>
</organism>
<feature type="compositionally biased region" description="Basic and acidic residues" evidence="1">
    <location>
        <begin position="30"/>
        <end position="78"/>
    </location>
</feature>
<dbReference type="EMBL" id="BIFH01000023">
    <property type="protein sequence ID" value="GCD97101.1"/>
    <property type="molecule type" value="Genomic_DNA"/>
</dbReference>
<sequence>MPDGTSKRHTPGDGSPGRPVPRAQGPRRSGPGDRERPEPDWDRRPDPDYDRRADPDYDRRPEPGYDRRPEPLYDREVEAPSGPPGFPDSAPPDQGGRRSGRARRVANWFGFGAPAEEDEPDQYDRRPGFGRRDPYEADAGVYDYGRDQGQEYDDDYDPAPPVSGRTRRRTGSSHWEDVMLGSSPPPGTPMSDSIPGDTMPPDRLHRDAQGVLPPSRGATRPGRREDPSQWRPEPDDDIEPADPMDPVDPLDPGPGPSAERRPNYPPIPKHRPAPAVESDNYSSIDASPGLGDEPAERRRDVGGEPAPDDDAGEPGTSFLKVPPPQRTPHRSAPADNPADEVPRRMLRMLPPPALADGGGMVVDGGRLGRLNVRAAGVRGELHQQQGLPRQNCFAVGPDPSARWTIAIVCDGVDNAHASELAAQIAVRSAYRTVARMVARERHENWDWAGVQTEVEEDLRSRLTGTADRAHELGRSEPATRLAILVTAADPLEDDRVDMAVLGDSTVLRLAQGGWRAPLGIRDTSLETAPAAIPDQAGDDQLRICRTTWRPTDVLVMMTGGFAEALGQPTAGLAPRLAEDWRTPPSLFDYLRDVDEGLRLREEDGCVVALWPST</sequence>
<feature type="domain" description="PPM-type phosphatase" evidence="2">
    <location>
        <begin position="378"/>
        <end position="581"/>
    </location>
</feature>